<evidence type="ECO:0000313" key="2">
    <source>
        <dbReference type="Proteomes" id="UP000650533"/>
    </source>
</evidence>
<dbReference type="RefSeq" id="XP_043185694.1">
    <property type="nucleotide sequence ID" value="XM_043327222.1"/>
</dbReference>
<protein>
    <submittedName>
        <fullName evidence="1">Uncharacterized protein</fullName>
    </submittedName>
</protein>
<gene>
    <name evidence="1" type="ORF">RhiXN_07406</name>
</gene>
<name>A0A8H8P8H4_9AGAM</name>
<accession>A0A8H8P8H4</accession>
<proteinExistence type="predicted"/>
<reference evidence="1" key="1">
    <citation type="submission" date="2020-05" db="EMBL/GenBank/DDBJ databases">
        <title>Evolutionary and genomic comparisons of hybrid uninucleate and nonhybrid Rhizoctonia fungi.</title>
        <authorList>
            <person name="Li C."/>
            <person name="Chen X."/>
        </authorList>
    </citation>
    <scope>NUCLEOTIDE SEQUENCE</scope>
    <source>
        <strain evidence="1">AG-1 IA</strain>
    </source>
</reference>
<organism evidence="1 2">
    <name type="scientific">Rhizoctonia solani</name>
    <dbReference type="NCBI Taxonomy" id="456999"/>
    <lineage>
        <taxon>Eukaryota</taxon>
        <taxon>Fungi</taxon>
        <taxon>Dikarya</taxon>
        <taxon>Basidiomycota</taxon>
        <taxon>Agaricomycotina</taxon>
        <taxon>Agaricomycetes</taxon>
        <taxon>Cantharellales</taxon>
        <taxon>Ceratobasidiaceae</taxon>
        <taxon>Rhizoctonia</taxon>
    </lineage>
</organism>
<sequence>MSPTFRPTRLPNISQLDAGLTSHFAQPDAIRPVLGLPGPAAKVRRHSLPYSDPLFKSSAQVLSAPFGTPLPSARYDPYRLKNPYLTAHRGPDRRFAILQHYPLALARMHA</sequence>
<dbReference type="Proteomes" id="UP000650533">
    <property type="component" value="Chromosome 13"/>
</dbReference>
<dbReference type="GeneID" id="67029685"/>
<evidence type="ECO:0000313" key="1">
    <source>
        <dbReference type="EMBL" id="QRW25457.1"/>
    </source>
</evidence>
<dbReference type="KEGG" id="rsx:RhiXN_07406"/>
<dbReference type="AlphaFoldDB" id="A0A8H8P8H4"/>
<dbReference type="EMBL" id="CP059670">
    <property type="protein sequence ID" value="QRW25457.1"/>
    <property type="molecule type" value="Genomic_DNA"/>
</dbReference>